<protein>
    <submittedName>
        <fullName evidence="1">Uncharacterized protein</fullName>
    </submittedName>
</protein>
<dbReference type="HOGENOM" id="CLU_1529906_0_0_11"/>
<evidence type="ECO:0000313" key="2">
    <source>
        <dbReference type="Proteomes" id="UP000000851"/>
    </source>
</evidence>
<dbReference type="RefSeq" id="WP_015797536.1">
    <property type="nucleotide sequence ID" value="NC_013131.1"/>
</dbReference>
<dbReference type="STRING" id="479433.Caci_8999"/>
<proteinExistence type="predicted"/>
<dbReference type="EMBL" id="CP001700">
    <property type="protein sequence ID" value="ACU77812.1"/>
    <property type="molecule type" value="Genomic_DNA"/>
</dbReference>
<gene>
    <name evidence="1" type="ordered locus">Caci_8999</name>
</gene>
<dbReference type="KEGG" id="cai:Caci_8999"/>
<evidence type="ECO:0000313" key="1">
    <source>
        <dbReference type="EMBL" id="ACU77812.1"/>
    </source>
</evidence>
<dbReference type="InParanoid" id="C7Q5K1"/>
<reference evidence="1 2" key="1">
    <citation type="journal article" date="2009" name="Stand. Genomic Sci.">
        <title>Complete genome sequence of Catenulispora acidiphila type strain (ID 139908).</title>
        <authorList>
            <person name="Copeland A."/>
            <person name="Lapidus A."/>
            <person name="Glavina Del Rio T."/>
            <person name="Nolan M."/>
            <person name="Lucas S."/>
            <person name="Chen F."/>
            <person name="Tice H."/>
            <person name="Cheng J.F."/>
            <person name="Bruce D."/>
            <person name="Goodwin L."/>
            <person name="Pitluck S."/>
            <person name="Mikhailova N."/>
            <person name="Pati A."/>
            <person name="Ivanova N."/>
            <person name="Mavromatis K."/>
            <person name="Chen A."/>
            <person name="Palaniappan K."/>
            <person name="Chain P."/>
            <person name="Land M."/>
            <person name="Hauser L."/>
            <person name="Chang Y.J."/>
            <person name="Jeffries C.D."/>
            <person name="Chertkov O."/>
            <person name="Brettin T."/>
            <person name="Detter J.C."/>
            <person name="Han C."/>
            <person name="Ali Z."/>
            <person name="Tindall B.J."/>
            <person name="Goker M."/>
            <person name="Bristow J."/>
            <person name="Eisen J.A."/>
            <person name="Markowitz V."/>
            <person name="Hugenholtz P."/>
            <person name="Kyrpides N.C."/>
            <person name="Klenk H.P."/>
        </authorList>
    </citation>
    <scope>NUCLEOTIDE SEQUENCE [LARGE SCALE GENOMIC DNA]</scope>
    <source>
        <strain evidence="2">DSM 44928 / JCM 14897 / NBRC 102108 / NRRL B-24433 / ID139908</strain>
    </source>
</reference>
<organism evidence="1 2">
    <name type="scientific">Catenulispora acidiphila (strain DSM 44928 / JCM 14897 / NBRC 102108 / NRRL B-24433 / ID139908)</name>
    <dbReference type="NCBI Taxonomy" id="479433"/>
    <lineage>
        <taxon>Bacteria</taxon>
        <taxon>Bacillati</taxon>
        <taxon>Actinomycetota</taxon>
        <taxon>Actinomycetes</taxon>
        <taxon>Catenulisporales</taxon>
        <taxon>Catenulisporaceae</taxon>
        <taxon>Catenulispora</taxon>
    </lineage>
</organism>
<dbReference type="AlphaFoldDB" id="C7Q5K1"/>
<sequence>MSRTVASRTRRELGFFLARQREYDVGEIVASVVYKATAADTFDPEEHGRSLNPPSDRHGHPASAYADFHVRAYLEPEGRCHSTRYVFKPFEMDTARAEACVRVLRSVDRATKAMQDADGYLPCHDFTGHLLRVARAIGADYFDWRPQPRSPIERTDAEGLGEVVSVLLGTTDGGA</sequence>
<accession>C7Q5K1</accession>
<keyword evidence="2" id="KW-1185">Reference proteome</keyword>
<name>C7Q5K1_CATAD</name>
<dbReference type="Proteomes" id="UP000000851">
    <property type="component" value="Chromosome"/>
</dbReference>